<dbReference type="RefSeq" id="WP_273232948.1">
    <property type="nucleotide sequence ID" value="NZ_DUPS01000054.1"/>
</dbReference>
<evidence type="ECO:0008006" key="4">
    <source>
        <dbReference type="Google" id="ProtNLM"/>
    </source>
</evidence>
<name>A0A0K8J2Z3_9FIRM</name>
<feature type="transmembrane region" description="Helical" evidence="1">
    <location>
        <begin position="249"/>
        <end position="274"/>
    </location>
</feature>
<dbReference type="EMBL" id="LN879430">
    <property type="protein sequence ID" value="CUH91855.1"/>
    <property type="molecule type" value="Genomic_DNA"/>
</dbReference>
<gene>
    <name evidence="2" type="ORF">SD1D_0302</name>
</gene>
<keyword evidence="1" id="KW-0472">Membrane</keyword>
<sequence length="354" mass="41191">MYYEIYKVLFSYKIIWLIMAFLLIKTAVVCILPELRDPRIKISKNQYDKVLEEVAGETSPKKEQYIFETNEHYLSTLNKYQDNLNLYLAGKIDEDVWKDYTNEYNEAKLYGNAFSMLNEKAEAFVSFRTSYDSDLPLQAYFYEYGWHSVFIYMSFPDPILCIFALIIGIQFICPEISSGSMQVILTSKKGRRSLFITKLISLFILLGSTAIINIIIELVVFYSRFYLKEGHWPLYSITLFISNPIKLNLYQALALLMVIRHMGFIFTGLFAFCIAGLTENASHGMFISILLILLPWLLIPDIPFTISAWLSGTPVLKVSYRITPLIVLIVTLIITTWIFYYKKFLLRKIIIHKN</sequence>
<reference evidence="3" key="1">
    <citation type="submission" date="2015-09" db="EMBL/GenBank/DDBJ databases">
        <authorList>
            <person name="Wibberg D."/>
        </authorList>
    </citation>
    <scope>NUCLEOTIDE SEQUENCE [LARGE SCALE GENOMIC DNA]</scope>
    <source>
        <strain evidence="3">SD1D</strain>
    </source>
</reference>
<evidence type="ECO:0000313" key="3">
    <source>
        <dbReference type="Proteomes" id="UP000196053"/>
    </source>
</evidence>
<dbReference type="Pfam" id="PF12679">
    <property type="entry name" value="ABC2_membrane_2"/>
    <property type="match status" value="1"/>
</dbReference>
<accession>A0A0K8J2Z3</accession>
<feature type="transmembrane region" description="Helical" evidence="1">
    <location>
        <begin position="199"/>
        <end position="222"/>
    </location>
</feature>
<keyword evidence="1" id="KW-1133">Transmembrane helix</keyword>
<evidence type="ECO:0000313" key="2">
    <source>
        <dbReference type="EMBL" id="CUH91855.1"/>
    </source>
</evidence>
<dbReference type="AlphaFoldDB" id="A0A0K8J2Z3"/>
<feature type="transmembrane region" description="Helical" evidence="1">
    <location>
        <begin position="14"/>
        <end position="35"/>
    </location>
</feature>
<keyword evidence="1" id="KW-0812">Transmembrane</keyword>
<evidence type="ECO:0000256" key="1">
    <source>
        <dbReference type="SAM" id="Phobius"/>
    </source>
</evidence>
<dbReference type="KEGG" id="hsd:SD1D_0302"/>
<keyword evidence="3" id="KW-1185">Reference proteome</keyword>
<organism evidence="2 3">
    <name type="scientific">Herbinix luporum</name>
    <dbReference type="NCBI Taxonomy" id="1679721"/>
    <lineage>
        <taxon>Bacteria</taxon>
        <taxon>Bacillati</taxon>
        <taxon>Bacillota</taxon>
        <taxon>Clostridia</taxon>
        <taxon>Lachnospirales</taxon>
        <taxon>Lachnospiraceae</taxon>
        <taxon>Herbinix</taxon>
    </lineage>
</organism>
<feature type="transmembrane region" description="Helical" evidence="1">
    <location>
        <begin position="322"/>
        <end position="341"/>
    </location>
</feature>
<feature type="transmembrane region" description="Helical" evidence="1">
    <location>
        <begin position="286"/>
        <end position="310"/>
    </location>
</feature>
<protein>
    <recommendedName>
        <fullName evidence="4">ABC transporter permease subunit</fullName>
    </recommendedName>
</protein>
<proteinExistence type="predicted"/>
<dbReference type="Proteomes" id="UP000196053">
    <property type="component" value="Chromosome I"/>
</dbReference>